<evidence type="ECO:0000313" key="8">
    <source>
        <dbReference type="RefSeq" id="XP_011311415.1"/>
    </source>
</evidence>
<dbReference type="Pfam" id="PF15247">
    <property type="entry name" value="SLBP_RNA_bind"/>
    <property type="match status" value="1"/>
</dbReference>
<keyword evidence="5" id="KW-1185">Reference proteome</keyword>
<dbReference type="GeneID" id="105271525"/>
<name>A0A9R1U8W5_9HYME</name>
<dbReference type="PANTHER" id="PTHR17408">
    <property type="entry name" value="HISTONE RNA HAIRPIN-BINDING PROTEIN"/>
    <property type="match status" value="1"/>
</dbReference>
<sequence>MAEVEEKDITNSQMHSEDTNGEEESQDIIHLNPSPSLEDDEDTCMNESDNGRKRQRDESPDSKPERISRNRKNSESSNSTTSSNDKRKIEYETDPVVLSRRQKDIDYGKNTIGYDRYIQMVPKDQRSKDQPKTPPKHVKYSRRGWDGMVKLWRKQLHTWDPPETKKDEPEDENKEDSDETPPK</sequence>
<accession>A0A9R1U8W5</accession>
<evidence type="ECO:0000256" key="1">
    <source>
        <dbReference type="ARBA" id="ARBA00006151"/>
    </source>
</evidence>
<dbReference type="RefSeq" id="XP_011311414.1">
    <property type="nucleotide sequence ID" value="XM_011313112.1"/>
</dbReference>
<evidence type="ECO:0000256" key="3">
    <source>
        <dbReference type="SAM" id="MobiDB-lite"/>
    </source>
</evidence>
<dbReference type="GO" id="GO:0007076">
    <property type="term" value="P:mitotic chromosome condensation"/>
    <property type="evidence" value="ECO:0007669"/>
    <property type="project" value="UniProtKB-ARBA"/>
</dbReference>
<evidence type="ECO:0000256" key="2">
    <source>
        <dbReference type="ARBA" id="ARBA00022884"/>
    </source>
</evidence>
<evidence type="ECO:0000313" key="5">
    <source>
        <dbReference type="Proteomes" id="UP000694866"/>
    </source>
</evidence>
<feature type="region of interest" description="Disordered" evidence="3">
    <location>
        <begin position="1"/>
        <end position="104"/>
    </location>
</feature>
<evidence type="ECO:0000259" key="4">
    <source>
        <dbReference type="Pfam" id="PF15247"/>
    </source>
</evidence>
<dbReference type="RefSeq" id="XP_011311416.1">
    <property type="nucleotide sequence ID" value="XM_011313114.1"/>
</dbReference>
<feature type="region of interest" description="Disordered" evidence="3">
    <location>
        <begin position="116"/>
        <end position="183"/>
    </location>
</feature>
<evidence type="ECO:0000313" key="7">
    <source>
        <dbReference type="RefSeq" id="XP_011311414.1"/>
    </source>
</evidence>
<feature type="compositionally biased region" description="Acidic residues" evidence="3">
    <location>
        <begin position="169"/>
        <end position="183"/>
    </location>
</feature>
<keyword evidence="2" id="KW-0694">RNA-binding</keyword>
<dbReference type="FunFam" id="1.10.8.1120:FF:000001">
    <property type="entry name" value="Histone RNA hairpin-binding protein-like"/>
    <property type="match status" value="1"/>
</dbReference>
<accession>A0A9R1TLN3</accession>
<dbReference type="GO" id="GO:0003729">
    <property type="term" value="F:mRNA binding"/>
    <property type="evidence" value="ECO:0007669"/>
    <property type="project" value="InterPro"/>
</dbReference>
<dbReference type="CTD" id="7884"/>
<dbReference type="GO" id="GO:0071204">
    <property type="term" value="C:histone pre-mRNA 3'end processing complex"/>
    <property type="evidence" value="ECO:0007669"/>
    <property type="project" value="TreeGrafter"/>
</dbReference>
<organism evidence="5 9">
    <name type="scientific">Fopius arisanus</name>
    <dbReference type="NCBI Taxonomy" id="64838"/>
    <lineage>
        <taxon>Eukaryota</taxon>
        <taxon>Metazoa</taxon>
        <taxon>Ecdysozoa</taxon>
        <taxon>Arthropoda</taxon>
        <taxon>Hexapoda</taxon>
        <taxon>Insecta</taxon>
        <taxon>Pterygota</taxon>
        <taxon>Neoptera</taxon>
        <taxon>Endopterygota</taxon>
        <taxon>Hymenoptera</taxon>
        <taxon>Apocrita</taxon>
        <taxon>Ichneumonoidea</taxon>
        <taxon>Braconidae</taxon>
        <taxon>Opiinae</taxon>
        <taxon>Fopius</taxon>
    </lineage>
</organism>
<proteinExistence type="inferred from homology"/>
<dbReference type="OrthoDB" id="265795at2759"/>
<dbReference type="RefSeq" id="XP_011311413.1">
    <property type="nucleotide sequence ID" value="XM_011313111.1"/>
</dbReference>
<dbReference type="KEGG" id="fas:105271525"/>
<comment type="similarity">
    <text evidence="1">Belongs to the SLBP family.</text>
</comment>
<evidence type="ECO:0000313" key="6">
    <source>
        <dbReference type="RefSeq" id="XP_011311413.1"/>
    </source>
</evidence>
<dbReference type="GO" id="GO:0071207">
    <property type="term" value="F:histone pre-mRNA stem-loop binding"/>
    <property type="evidence" value="ECO:0007669"/>
    <property type="project" value="TreeGrafter"/>
</dbReference>
<dbReference type="Gene3D" id="1.10.8.1120">
    <property type="entry name" value="Histone RNA hairpin-binding protein RNA-binding domain"/>
    <property type="match status" value="1"/>
</dbReference>
<feature type="compositionally biased region" description="Basic and acidic residues" evidence="3">
    <location>
        <begin position="49"/>
        <end position="74"/>
    </location>
</feature>
<gene>
    <name evidence="6 7 8 9" type="primary">Slbp</name>
</gene>
<dbReference type="GO" id="GO:0006398">
    <property type="term" value="P:mRNA 3'-end processing by stem-loop binding and cleavage"/>
    <property type="evidence" value="ECO:0007669"/>
    <property type="project" value="TreeGrafter"/>
</dbReference>
<dbReference type="InterPro" id="IPR038294">
    <property type="entry name" value="SLBP_RNA_bind_sf"/>
</dbReference>
<dbReference type="GO" id="GO:0051028">
    <property type="term" value="P:mRNA transport"/>
    <property type="evidence" value="ECO:0007669"/>
    <property type="project" value="TreeGrafter"/>
</dbReference>
<dbReference type="Proteomes" id="UP000694866">
    <property type="component" value="Unplaced"/>
</dbReference>
<accession>A0A9R1U7L3</accession>
<reference evidence="6 7" key="1">
    <citation type="submission" date="2025-04" db="UniProtKB">
        <authorList>
            <consortium name="RefSeq"/>
        </authorList>
    </citation>
    <scope>IDENTIFICATION</scope>
    <source>
        <strain evidence="6 7">USDA-PBARC FA_bdor</strain>
        <tissue evidence="6 7">Whole organism</tissue>
    </source>
</reference>
<dbReference type="AlphaFoldDB" id="A0A9R1U8W5"/>
<dbReference type="RefSeq" id="XP_011311415.1">
    <property type="nucleotide sequence ID" value="XM_011313113.1"/>
</dbReference>
<feature type="domain" description="Histone RNA hairpin-binding protein RNA-binding" evidence="4">
    <location>
        <begin position="93"/>
        <end position="161"/>
    </location>
</feature>
<dbReference type="InterPro" id="IPR029344">
    <property type="entry name" value="SLBP_RNA_bind"/>
</dbReference>
<evidence type="ECO:0000313" key="9">
    <source>
        <dbReference type="RefSeq" id="XP_011311416.1"/>
    </source>
</evidence>
<dbReference type="GO" id="GO:0005737">
    <property type="term" value="C:cytoplasm"/>
    <property type="evidence" value="ECO:0007669"/>
    <property type="project" value="TreeGrafter"/>
</dbReference>
<accession>A0A9R1TM02</accession>
<dbReference type="PANTHER" id="PTHR17408:SF0">
    <property type="entry name" value="HISTONE RNA HAIRPIN-BINDING PROTEIN"/>
    <property type="match status" value="1"/>
</dbReference>
<protein>
    <submittedName>
        <fullName evidence="6 7">Histone RNA hairpin-binding protein</fullName>
    </submittedName>
</protein>
<dbReference type="InterPro" id="IPR026502">
    <property type="entry name" value="SLBP1/SLBP2"/>
</dbReference>